<feature type="compositionally biased region" description="Polar residues" evidence="3">
    <location>
        <begin position="8"/>
        <end position="21"/>
    </location>
</feature>
<evidence type="ECO:0000259" key="4">
    <source>
        <dbReference type="Pfam" id="PF01386"/>
    </source>
</evidence>
<dbReference type="VEuPathDB" id="FungiDB:RhiirA1_481328"/>
<evidence type="ECO:0000313" key="5">
    <source>
        <dbReference type="EMBL" id="PKC52509.1"/>
    </source>
</evidence>
<feature type="domain" description="Large ribosomal subunit protein bL25 L25" evidence="4">
    <location>
        <begin position="5"/>
        <end position="66"/>
    </location>
</feature>
<feature type="region of interest" description="Disordered" evidence="3">
    <location>
        <begin position="1"/>
        <end position="21"/>
    </location>
</feature>
<dbReference type="Proteomes" id="UP000232688">
    <property type="component" value="Unassembled WGS sequence"/>
</dbReference>
<evidence type="ECO:0000256" key="2">
    <source>
        <dbReference type="ARBA" id="ARBA00023274"/>
    </source>
</evidence>
<proteinExistence type="predicted"/>
<dbReference type="Gene3D" id="2.40.240.10">
    <property type="entry name" value="Ribosomal Protein L25, Chain P"/>
    <property type="match status" value="1"/>
</dbReference>
<sequence length="79" mass="9011">MSIELQATRRNIGSRSSLTSLRSNGKLPAVLYGYNTETMPIVLDYKETAKTVQKYGRTSVFEINVEACRFPFNQYGRKD</sequence>
<dbReference type="SUPFAM" id="SSF50715">
    <property type="entry name" value="Ribosomal protein L25-like"/>
    <property type="match status" value="1"/>
</dbReference>
<dbReference type="Pfam" id="PF01386">
    <property type="entry name" value="Ribosomal_L25p"/>
    <property type="match status" value="1"/>
</dbReference>
<reference evidence="5 6" key="2">
    <citation type="submission" date="2017-10" db="EMBL/GenBank/DDBJ databases">
        <title>Genome analyses suggest a sexual origin of heterokaryosis in a supposedly ancient asexual fungus.</title>
        <authorList>
            <person name="Corradi N."/>
            <person name="Sedzielewska K."/>
            <person name="Noel J."/>
            <person name="Charron P."/>
            <person name="Farinelli L."/>
            <person name="Marton T."/>
            <person name="Kruger M."/>
            <person name="Pelin A."/>
            <person name="Brachmann A."/>
            <person name="Corradi N."/>
        </authorList>
    </citation>
    <scope>NUCLEOTIDE SEQUENCE [LARGE SCALE GENOMIC DNA]</scope>
    <source>
        <strain evidence="5 6">A1</strain>
    </source>
</reference>
<evidence type="ECO:0000313" key="6">
    <source>
        <dbReference type="Proteomes" id="UP000232688"/>
    </source>
</evidence>
<comment type="caution">
    <text evidence="5">The sequence shown here is derived from an EMBL/GenBank/DDBJ whole genome shotgun (WGS) entry which is preliminary data.</text>
</comment>
<keyword evidence="2" id="KW-0687">Ribonucleoprotein</keyword>
<keyword evidence="1" id="KW-0689">Ribosomal protein</keyword>
<dbReference type="GO" id="GO:0005840">
    <property type="term" value="C:ribosome"/>
    <property type="evidence" value="ECO:0007669"/>
    <property type="project" value="UniProtKB-KW"/>
</dbReference>
<evidence type="ECO:0000256" key="3">
    <source>
        <dbReference type="SAM" id="MobiDB-lite"/>
    </source>
</evidence>
<dbReference type="GO" id="GO:0006412">
    <property type="term" value="P:translation"/>
    <property type="evidence" value="ECO:0007669"/>
    <property type="project" value="InterPro"/>
</dbReference>
<dbReference type="CDD" id="cd00495">
    <property type="entry name" value="Ribosomal_L25_TL5_CTC"/>
    <property type="match status" value="1"/>
</dbReference>
<evidence type="ECO:0000256" key="1">
    <source>
        <dbReference type="ARBA" id="ARBA00022980"/>
    </source>
</evidence>
<dbReference type="InterPro" id="IPR011035">
    <property type="entry name" value="Ribosomal_bL25/Gln-tRNA_synth"/>
</dbReference>
<name>A0A2N0QN76_9GLOM</name>
<reference evidence="5 6" key="1">
    <citation type="submission" date="2017-10" db="EMBL/GenBank/DDBJ databases">
        <title>Extensive intraspecific genome diversity in a model arbuscular mycorrhizal fungus.</title>
        <authorList>
            <person name="Chen E.C.H."/>
            <person name="Morin E."/>
            <person name="Baudet D."/>
            <person name="Noel J."/>
            <person name="Ndikumana S."/>
            <person name="Charron P."/>
            <person name="St-Onge C."/>
            <person name="Giorgi J."/>
            <person name="Grigoriev I.V."/>
            <person name="Roux C."/>
            <person name="Martin F.M."/>
            <person name="Corradi N."/>
        </authorList>
    </citation>
    <scope>NUCLEOTIDE SEQUENCE [LARGE SCALE GENOMIC DNA]</scope>
    <source>
        <strain evidence="5 6">A1</strain>
    </source>
</reference>
<dbReference type="GO" id="GO:1990904">
    <property type="term" value="C:ribonucleoprotein complex"/>
    <property type="evidence" value="ECO:0007669"/>
    <property type="project" value="UniProtKB-KW"/>
</dbReference>
<gene>
    <name evidence="5" type="ORF">RhiirA1_481328</name>
</gene>
<dbReference type="EMBL" id="LLXH01005629">
    <property type="protein sequence ID" value="PKC52509.1"/>
    <property type="molecule type" value="Genomic_DNA"/>
</dbReference>
<dbReference type="GO" id="GO:0003735">
    <property type="term" value="F:structural constituent of ribosome"/>
    <property type="evidence" value="ECO:0007669"/>
    <property type="project" value="InterPro"/>
</dbReference>
<dbReference type="InterPro" id="IPR029751">
    <property type="entry name" value="Ribosomal_L25_dom"/>
</dbReference>
<protein>
    <recommendedName>
        <fullName evidence="4">Large ribosomal subunit protein bL25 L25 domain-containing protein</fullName>
    </recommendedName>
</protein>
<organism evidence="5 6">
    <name type="scientific">Rhizophagus irregularis</name>
    <dbReference type="NCBI Taxonomy" id="588596"/>
    <lineage>
        <taxon>Eukaryota</taxon>
        <taxon>Fungi</taxon>
        <taxon>Fungi incertae sedis</taxon>
        <taxon>Mucoromycota</taxon>
        <taxon>Glomeromycotina</taxon>
        <taxon>Glomeromycetes</taxon>
        <taxon>Glomerales</taxon>
        <taxon>Glomeraceae</taxon>
        <taxon>Rhizophagus</taxon>
    </lineage>
</organism>
<accession>A0A2N0QN76</accession>
<dbReference type="InterPro" id="IPR020056">
    <property type="entry name" value="Rbsml_bL25/Gln-tRNA_synth_N"/>
</dbReference>
<dbReference type="AlphaFoldDB" id="A0A2N0QN76"/>